<accession>A0ABT0CAL5</accession>
<dbReference type="InterPro" id="IPR050092">
    <property type="entry name" value="RNase_H"/>
</dbReference>
<gene>
    <name evidence="12" type="ORF">JX360_07895</name>
</gene>
<evidence type="ECO:0000313" key="13">
    <source>
        <dbReference type="Proteomes" id="UP000830835"/>
    </source>
</evidence>
<evidence type="ECO:0000256" key="3">
    <source>
        <dbReference type="ARBA" id="ARBA00005300"/>
    </source>
</evidence>
<keyword evidence="7" id="KW-0479">Metal-binding</keyword>
<feature type="domain" description="RNase H type-1" evidence="11">
    <location>
        <begin position="16"/>
        <end position="161"/>
    </location>
</feature>
<evidence type="ECO:0000259" key="11">
    <source>
        <dbReference type="PROSITE" id="PS50879"/>
    </source>
</evidence>
<dbReference type="PROSITE" id="PS50879">
    <property type="entry name" value="RNASE_H_1"/>
    <property type="match status" value="1"/>
</dbReference>
<dbReference type="CDD" id="cd09278">
    <property type="entry name" value="RNase_HI_prokaryote_like"/>
    <property type="match status" value="1"/>
</dbReference>
<dbReference type="Gene3D" id="3.30.420.10">
    <property type="entry name" value="Ribonuclease H-like superfamily/Ribonuclease H"/>
    <property type="match status" value="1"/>
</dbReference>
<evidence type="ECO:0000313" key="12">
    <source>
        <dbReference type="EMBL" id="MCJ2542827.1"/>
    </source>
</evidence>
<keyword evidence="10" id="KW-0460">Magnesium</keyword>
<evidence type="ECO:0000256" key="8">
    <source>
        <dbReference type="ARBA" id="ARBA00022759"/>
    </source>
</evidence>
<name>A0ABT0CAL5_THEVL</name>
<dbReference type="SUPFAM" id="SSF53098">
    <property type="entry name" value="Ribonuclease H-like"/>
    <property type="match status" value="1"/>
</dbReference>
<dbReference type="Pfam" id="PF00075">
    <property type="entry name" value="RNase_H"/>
    <property type="match status" value="1"/>
</dbReference>
<evidence type="ECO:0000256" key="2">
    <source>
        <dbReference type="ARBA" id="ARBA00001946"/>
    </source>
</evidence>
<keyword evidence="13" id="KW-1185">Reference proteome</keyword>
<keyword evidence="8" id="KW-0255">Endonuclease</keyword>
<organism evidence="12 13">
    <name type="scientific">Thermostichus vulcanus str. 'Rupite'</name>
    <dbReference type="NCBI Taxonomy" id="2813851"/>
    <lineage>
        <taxon>Bacteria</taxon>
        <taxon>Bacillati</taxon>
        <taxon>Cyanobacteriota</taxon>
        <taxon>Cyanophyceae</taxon>
        <taxon>Thermostichales</taxon>
        <taxon>Thermostichaceae</taxon>
        <taxon>Thermostichus</taxon>
    </lineage>
</organism>
<reference evidence="12" key="1">
    <citation type="submission" date="2021-02" db="EMBL/GenBank/DDBJ databases">
        <title>The CRISPR/cas machinery reduction and long-range gene transfer in the hot spring cyanobacterium Synechococcus.</title>
        <authorList>
            <person name="Dvorak P."/>
            <person name="Jahodarova E."/>
            <person name="Hasler P."/>
            <person name="Poulickova A."/>
        </authorList>
    </citation>
    <scope>NUCLEOTIDE SEQUENCE</scope>
    <source>
        <strain evidence="12">Rupite</strain>
    </source>
</reference>
<keyword evidence="9" id="KW-0378">Hydrolase</keyword>
<comment type="subunit">
    <text evidence="4">Monomer.</text>
</comment>
<sequence length="164" mass="18584">MATVSRKAARPTRLVTCPRTGIFTDGGCSPNPGPGGWAVVVVQEDQIVEEWYGGDPASTNNRMELTGLIQALRYCRDTENNTIHTIYSDSNLCVQTYNSWMSQWAAQGWRRRTGPVENLDLVQQLHQLQQQCPHIQVSWIQAHKGMRWNEYADELVARGRLQAK</sequence>
<dbReference type="EC" id="3.1.26.4" evidence="5"/>
<evidence type="ECO:0000256" key="4">
    <source>
        <dbReference type="ARBA" id="ARBA00011245"/>
    </source>
</evidence>
<evidence type="ECO:0000256" key="9">
    <source>
        <dbReference type="ARBA" id="ARBA00022801"/>
    </source>
</evidence>
<dbReference type="PANTHER" id="PTHR10642">
    <property type="entry name" value="RIBONUCLEASE H1"/>
    <property type="match status" value="1"/>
</dbReference>
<dbReference type="InterPro" id="IPR036397">
    <property type="entry name" value="RNaseH_sf"/>
</dbReference>
<comment type="similarity">
    <text evidence="3">Belongs to the RNase H family.</text>
</comment>
<comment type="cofactor">
    <cofactor evidence="2">
        <name>Mg(2+)</name>
        <dbReference type="ChEBI" id="CHEBI:18420"/>
    </cofactor>
</comment>
<dbReference type="RefSeq" id="WP_244350107.1">
    <property type="nucleotide sequence ID" value="NZ_JAFIRA010000016.1"/>
</dbReference>
<dbReference type="InterPro" id="IPR012337">
    <property type="entry name" value="RNaseH-like_sf"/>
</dbReference>
<dbReference type="PANTHER" id="PTHR10642:SF26">
    <property type="entry name" value="RIBONUCLEASE H1"/>
    <property type="match status" value="1"/>
</dbReference>
<keyword evidence="6" id="KW-0540">Nuclease</keyword>
<evidence type="ECO:0000256" key="7">
    <source>
        <dbReference type="ARBA" id="ARBA00022723"/>
    </source>
</evidence>
<comment type="caution">
    <text evidence="12">The sequence shown here is derived from an EMBL/GenBank/DDBJ whole genome shotgun (WGS) entry which is preliminary data.</text>
</comment>
<evidence type="ECO:0000256" key="10">
    <source>
        <dbReference type="ARBA" id="ARBA00022842"/>
    </source>
</evidence>
<evidence type="ECO:0000256" key="6">
    <source>
        <dbReference type="ARBA" id="ARBA00022722"/>
    </source>
</evidence>
<dbReference type="InterPro" id="IPR022892">
    <property type="entry name" value="RNaseHI"/>
</dbReference>
<protein>
    <recommendedName>
        <fullName evidence="5">ribonuclease H</fullName>
        <ecNumber evidence="5">3.1.26.4</ecNumber>
    </recommendedName>
</protein>
<dbReference type="Proteomes" id="UP000830835">
    <property type="component" value="Unassembled WGS sequence"/>
</dbReference>
<proteinExistence type="inferred from homology"/>
<evidence type="ECO:0000256" key="5">
    <source>
        <dbReference type="ARBA" id="ARBA00012180"/>
    </source>
</evidence>
<comment type="catalytic activity">
    <reaction evidence="1">
        <text>Endonucleolytic cleavage to 5'-phosphomonoester.</text>
        <dbReference type="EC" id="3.1.26.4"/>
    </reaction>
</comment>
<evidence type="ECO:0000256" key="1">
    <source>
        <dbReference type="ARBA" id="ARBA00000077"/>
    </source>
</evidence>
<dbReference type="EMBL" id="JAFIRA010000016">
    <property type="protein sequence ID" value="MCJ2542827.1"/>
    <property type="molecule type" value="Genomic_DNA"/>
</dbReference>
<dbReference type="InterPro" id="IPR002156">
    <property type="entry name" value="RNaseH_domain"/>
</dbReference>